<comment type="caution">
    <text evidence="2">The sequence shown here is derived from an EMBL/GenBank/DDBJ whole genome shotgun (WGS) entry which is preliminary data.</text>
</comment>
<dbReference type="GO" id="GO:0097351">
    <property type="term" value="F:toxin sequestering activity"/>
    <property type="evidence" value="ECO:0007669"/>
    <property type="project" value="InterPro"/>
</dbReference>
<sequence>MLTTIKKWGNSQGIRLPLDILREAEIDKESAVNISAQGNCIVITKADPQKKRQNIMELFEGYKGEYEPTGIDWGEPVGKEVW</sequence>
<dbReference type="InterPro" id="IPR037914">
    <property type="entry name" value="SpoVT-AbrB_sf"/>
</dbReference>
<reference evidence="2" key="1">
    <citation type="submission" date="2019-08" db="EMBL/GenBank/DDBJ databases">
        <authorList>
            <person name="Kucharzyk K."/>
            <person name="Murdoch R.W."/>
            <person name="Higgins S."/>
            <person name="Loffler F."/>
        </authorList>
    </citation>
    <scope>NUCLEOTIDE SEQUENCE</scope>
</reference>
<dbReference type="GO" id="GO:0003677">
    <property type="term" value="F:DNA binding"/>
    <property type="evidence" value="ECO:0007669"/>
    <property type="project" value="InterPro"/>
</dbReference>
<feature type="domain" description="SpoVT-AbrB" evidence="1">
    <location>
        <begin position="3"/>
        <end position="48"/>
    </location>
</feature>
<dbReference type="Pfam" id="PF04014">
    <property type="entry name" value="MazE_antitoxin"/>
    <property type="match status" value="1"/>
</dbReference>
<name>A0A645C0D0_9ZZZZ</name>
<dbReference type="SMART" id="SM00966">
    <property type="entry name" value="SpoVT_AbrB"/>
    <property type="match status" value="1"/>
</dbReference>
<evidence type="ECO:0000259" key="1">
    <source>
        <dbReference type="PROSITE" id="PS51740"/>
    </source>
</evidence>
<dbReference type="PANTHER" id="PTHR40516:SF1">
    <property type="entry name" value="ANTITOXIN CHPS-RELATED"/>
    <property type="match status" value="1"/>
</dbReference>
<dbReference type="EMBL" id="VSSQ01023694">
    <property type="protein sequence ID" value="MPM70788.1"/>
    <property type="molecule type" value="Genomic_DNA"/>
</dbReference>
<gene>
    <name evidence="2" type="ORF">SDC9_117748</name>
</gene>
<dbReference type="Gene3D" id="2.10.260.10">
    <property type="match status" value="1"/>
</dbReference>
<dbReference type="PROSITE" id="PS51740">
    <property type="entry name" value="SPOVT_ABRB"/>
    <property type="match status" value="1"/>
</dbReference>
<dbReference type="InterPro" id="IPR039052">
    <property type="entry name" value="Antitox_PemI-like"/>
</dbReference>
<proteinExistence type="predicted"/>
<accession>A0A645C0D0</accession>
<organism evidence="2">
    <name type="scientific">bioreactor metagenome</name>
    <dbReference type="NCBI Taxonomy" id="1076179"/>
    <lineage>
        <taxon>unclassified sequences</taxon>
        <taxon>metagenomes</taxon>
        <taxon>ecological metagenomes</taxon>
    </lineage>
</organism>
<dbReference type="InterPro" id="IPR007159">
    <property type="entry name" value="SpoVT-AbrB_dom"/>
</dbReference>
<protein>
    <recommendedName>
        <fullName evidence="1">SpoVT-AbrB domain-containing protein</fullName>
    </recommendedName>
</protein>
<dbReference type="AlphaFoldDB" id="A0A645C0D0"/>
<evidence type="ECO:0000313" key="2">
    <source>
        <dbReference type="EMBL" id="MPM70788.1"/>
    </source>
</evidence>
<dbReference type="SUPFAM" id="SSF89447">
    <property type="entry name" value="AbrB/MazE/MraZ-like"/>
    <property type="match status" value="1"/>
</dbReference>
<dbReference type="PANTHER" id="PTHR40516">
    <property type="entry name" value="ANTITOXIN CHPS-RELATED"/>
    <property type="match status" value="1"/>
</dbReference>